<dbReference type="Pfam" id="PF04427">
    <property type="entry name" value="Brix"/>
    <property type="match status" value="1"/>
</dbReference>
<dbReference type="Proteomes" id="UP000192639">
    <property type="component" value="Unassembled WGS sequence"/>
</dbReference>
<keyword evidence="3" id="KW-1185">Reference proteome</keyword>
<dbReference type="GO" id="GO:0006364">
    <property type="term" value="P:rRNA processing"/>
    <property type="evidence" value="ECO:0007669"/>
    <property type="project" value="InterPro"/>
</dbReference>
<comment type="caution">
    <text evidence="2">The sequence shown here is derived from an EMBL/GenBank/DDBJ whole genome shotgun (WGS) entry which is preliminary data.</text>
</comment>
<gene>
    <name evidence="2" type="ORF">ECANGB1_1801</name>
</gene>
<dbReference type="VEuPathDB" id="MicrosporidiaDB:ECANGB1_1801"/>
<sequence>MELKNRTNKNTRKEKSVMTRHVDISDLNEKLIYTTRKANKTCANLVKHLRLMLRPKSLKSFKETYTNEKEIEKFANEFLISHVISVKQVNTDIMLQIKNRRNSKIHKFEVVEYDEIFKDFTNETYKENPLLSFSGFGAEKEIKELFEKMHGKKEKTFKRVLAFHKEDDLIFIRHYIHRITDNTKDYVVSLKEIGPKITLKHINN</sequence>
<organism evidence="2 3">
    <name type="scientific">Enterospora canceri</name>
    <dbReference type="NCBI Taxonomy" id="1081671"/>
    <lineage>
        <taxon>Eukaryota</taxon>
        <taxon>Fungi</taxon>
        <taxon>Fungi incertae sedis</taxon>
        <taxon>Microsporidia</taxon>
        <taxon>Enterocytozoonidae</taxon>
        <taxon>Enterospora</taxon>
    </lineage>
</organism>
<dbReference type="OrthoDB" id="264354at2759"/>
<dbReference type="GO" id="GO:0019843">
    <property type="term" value="F:rRNA binding"/>
    <property type="evidence" value="ECO:0007669"/>
    <property type="project" value="InterPro"/>
</dbReference>
<feature type="domain" description="Brix" evidence="1">
    <location>
        <begin position="28"/>
        <end position="204"/>
    </location>
</feature>
<dbReference type="SUPFAM" id="SSF52954">
    <property type="entry name" value="Class II aaRS ABD-related"/>
    <property type="match status" value="1"/>
</dbReference>
<dbReference type="InterPro" id="IPR007109">
    <property type="entry name" value="Brix"/>
</dbReference>
<dbReference type="EMBL" id="LWDP01000058">
    <property type="protein sequence ID" value="ORD93653.1"/>
    <property type="molecule type" value="Genomic_DNA"/>
</dbReference>
<evidence type="ECO:0000313" key="3">
    <source>
        <dbReference type="Proteomes" id="UP000192639"/>
    </source>
</evidence>
<reference evidence="2 3" key="1">
    <citation type="journal article" date="2017" name="Environ. Microbiol.">
        <title>Decay of the glycolytic pathway and adaptation to intranuclear parasitism within Enterocytozoonidae microsporidia.</title>
        <authorList>
            <person name="Wiredu Boakye D."/>
            <person name="Jaroenlak P."/>
            <person name="Prachumwat A."/>
            <person name="Williams T.A."/>
            <person name="Bateman K.S."/>
            <person name="Itsathitphaisarn O."/>
            <person name="Sritunyalucksana K."/>
            <person name="Paszkiewicz K.H."/>
            <person name="Moore K.A."/>
            <person name="Stentiford G.D."/>
            <person name="Williams B.A."/>
        </authorList>
    </citation>
    <scope>NUCLEOTIDE SEQUENCE [LARGE SCALE GENOMIC DNA]</scope>
    <source>
        <strain evidence="2 3">GB1</strain>
    </source>
</reference>
<protein>
    <recommendedName>
        <fullName evidence="1">Brix domain-containing protein</fullName>
    </recommendedName>
</protein>
<name>A0A1Y1S5F9_9MICR</name>
<evidence type="ECO:0000259" key="1">
    <source>
        <dbReference type="PROSITE" id="PS50833"/>
    </source>
</evidence>
<dbReference type="AlphaFoldDB" id="A0A1Y1S5F9"/>
<evidence type="ECO:0000313" key="2">
    <source>
        <dbReference type="EMBL" id="ORD93653.1"/>
    </source>
</evidence>
<dbReference type="PROSITE" id="PS50833">
    <property type="entry name" value="BRIX"/>
    <property type="match status" value="1"/>
</dbReference>
<proteinExistence type="predicted"/>
<accession>A0A1Y1S5F9</accession>
<dbReference type="SMART" id="SM00879">
    <property type="entry name" value="Brix"/>
    <property type="match status" value="1"/>
</dbReference>